<sequence length="298" mass="32899">MDLFCRLMGDLQKGCTAVVHFPATDGEPAYVVKVFLRGGLLLLVADSPQRALMCYCKHPNSFSRFPCMYCMVEQTQDNEGGDLGDQLYDIVANRRTRGLMLEGRSQLEALASNPVQQGQLSSALGVVAPQEGDVWLLFEACDIVPSRVTPVESLHADALNAQALVQKYLIALLNTKGRELISATMRQRRGNNLYPPGAEPLKDPVADYSSLTGSDKWLLASIVLLVFRAVFHTTATMEMYIKGRELGELVDDYGSMQEARDSLLQLVQAASSLSFALRAPSYNDVEIEQLHKHAQDMI</sequence>
<protein>
    <submittedName>
        <fullName evidence="1">Uncharacterized protein</fullName>
    </submittedName>
</protein>
<dbReference type="InParanoid" id="D7G6M3"/>
<evidence type="ECO:0000313" key="1">
    <source>
        <dbReference type="EMBL" id="CBJ33962.1"/>
    </source>
</evidence>
<evidence type="ECO:0000313" key="2">
    <source>
        <dbReference type="Proteomes" id="UP000002630"/>
    </source>
</evidence>
<dbReference type="Proteomes" id="UP000002630">
    <property type="component" value="Unassembled WGS sequence"/>
</dbReference>
<accession>D7G6M3</accession>
<dbReference type="EMBL" id="FN649760">
    <property type="protein sequence ID" value="CBJ33962.1"/>
    <property type="molecule type" value="Genomic_DNA"/>
</dbReference>
<reference evidence="1 2" key="1">
    <citation type="journal article" date="2010" name="Nature">
        <title>The Ectocarpus genome and the independent evolution of multicellularity in brown algae.</title>
        <authorList>
            <person name="Cock J.M."/>
            <person name="Sterck L."/>
            <person name="Rouze P."/>
            <person name="Scornet D."/>
            <person name="Allen A.E."/>
            <person name="Amoutzias G."/>
            <person name="Anthouard V."/>
            <person name="Artiguenave F."/>
            <person name="Aury J.M."/>
            <person name="Badger J.H."/>
            <person name="Beszteri B."/>
            <person name="Billiau K."/>
            <person name="Bonnet E."/>
            <person name="Bothwell J.H."/>
            <person name="Bowler C."/>
            <person name="Boyen C."/>
            <person name="Brownlee C."/>
            <person name="Carrano C.J."/>
            <person name="Charrier B."/>
            <person name="Cho G.Y."/>
            <person name="Coelho S.M."/>
            <person name="Collen J."/>
            <person name="Corre E."/>
            <person name="Da Silva C."/>
            <person name="Delage L."/>
            <person name="Delaroque N."/>
            <person name="Dittami S.M."/>
            <person name="Doulbeau S."/>
            <person name="Elias M."/>
            <person name="Farnham G."/>
            <person name="Gachon C.M."/>
            <person name="Gschloessl B."/>
            <person name="Heesch S."/>
            <person name="Jabbari K."/>
            <person name="Jubin C."/>
            <person name="Kawai H."/>
            <person name="Kimura K."/>
            <person name="Kloareg B."/>
            <person name="Kupper F.C."/>
            <person name="Lang D."/>
            <person name="Le Bail A."/>
            <person name="Leblanc C."/>
            <person name="Lerouge P."/>
            <person name="Lohr M."/>
            <person name="Lopez P.J."/>
            <person name="Martens C."/>
            <person name="Maumus F."/>
            <person name="Michel G."/>
            <person name="Miranda-Saavedra D."/>
            <person name="Morales J."/>
            <person name="Moreau H."/>
            <person name="Motomura T."/>
            <person name="Nagasato C."/>
            <person name="Napoli C.A."/>
            <person name="Nelson D.R."/>
            <person name="Nyvall-Collen P."/>
            <person name="Peters A.F."/>
            <person name="Pommier C."/>
            <person name="Potin P."/>
            <person name="Poulain J."/>
            <person name="Quesneville H."/>
            <person name="Read B."/>
            <person name="Rensing S.A."/>
            <person name="Ritter A."/>
            <person name="Rousvoal S."/>
            <person name="Samanta M."/>
            <person name="Samson G."/>
            <person name="Schroeder D.C."/>
            <person name="Segurens B."/>
            <person name="Strittmatter M."/>
            <person name="Tonon T."/>
            <person name="Tregear J.W."/>
            <person name="Valentin K."/>
            <person name="von Dassow P."/>
            <person name="Yamagishi T."/>
            <person name="Van de Peer Y."/>
            <person name="Wincker P."/>
        </authorList>
    </citation>
    <scope>NUCLEOTIDE SEQUENCE [LARGE SCALE GENOMIC DNA]</scope>
    <source>
        <strain evidence="2">Ec32 / CCAP1310/4</strain>
    </source>
</reference>
<proteinExistence type="predicted"/>
<name>D7G6M3_ECTSI</name>
<gene>
    <name evidence="1" type="ORF">Esi_0769_0001</name>
</gene>
<keyword evidence="2" id="KW-1185">Reference proteome</keyword>
<dbReference type="AlphaFoldDB" id="D7G6M3"/>
<organism evidence="1 2">
    <name type="scientific">Ectocarpus siliculosus</name>
    <name type="common">Brown alga</name>
    <name type="synonym">Conferva siliculosa</name>
    <dbReference type="NCBI Taxonomy" id="2880"/>
    <lineage>
        <taxon>Eukaryota</taxon>
        <taxon>Sar</taxon>
        <taxon>Stramenopiles</taxon>
        <taxon>Ochrophyta</taxon>
        <taxon>PX clade</taxon>
        <taxon>Phaeophyceae</taxon>
        <taxon>Ectocarpales</taxon>
        <taxon>Ectocarpaceae</taxon>
        <taxon>Ectocarpus</taxon>
    </lineage>
</organism>